<reference evidence="15" key="1">
    <citation type="submission" date="2023-04" db="EMBL/GenBank/DDBJ databases">
        <title>Chromosome-level genome of Chaenocephalus aceratus.</title>
        <authorList>
            <person name="Park H."/>
        </authorList>
    </citation>
    <scope>NUCLEOTIDE SEQUENCE</scope>
    <source>
        <strain evidence="15">DE</strain>
        <tissue evidence="15">Muscle</tissue>
    </source>
</reference>
<dbReference type="GO" id="GO:0004888">
    <property type="term" value="F:transmembrane signaling receptor activity"/>
    <property type="evidence" value="ECO:0007669"/>
    <property type="project" value="InterPro"/>
</dbReference>
<evidence type="ECO:0000259" key="14">
    <source>
        <dbReference type="Pfam" id="PF02931"/>
    </source>
</evidence>
<dbReference type="InterPro" id="IPR006201">
    <property type="entry name" value="Neur_channel"/>
</dbReference>
<evidence type="ECO:0000256" key="7">
    <source>
        <dbReference type="ARBA" id="ARBA00023136"/>
    </source>
</evidence>
<keyword evidence="9" id="KW-1071">Ligand-gated ion channel</keyword>
<evidence type="ECO:0000256" key="10">
    <source>
        <dbReference type="ARBA" id="ARBA00023303"/>
    </source>
</evidence>
<protein>
    <submittedName>
        <fullName evidence="15">Neuronal acetylcholine receptor subunit alpha-7</fullName>
    </submittedName>
</protein>
<dbReference type="InterPro" id="IPR036734">
    <property type="entry name" value="Neur_chan_lig-bd_sf"/>
</dbReference>
<dbReference type="InterPro" id="IPR002394">
    <property type="entry name" value="Nicotinic_acetylcholine_rcpt"/>
</dbReference>
<dbReference type="Pfam" id="PF02931">
    <property type="entry name" value="Neur_chan_LBD"/>
    <property type="match status" value="1"/>
</dbReference>
<proteinExistence type="predicted"/>
<dbReference type="SUPFAM" id="SSF90112">
    <property type="entry name" value="Neurotransmitter-gated ion-channel transmembrane pore"/>
    <property type="match status" value="1"/>
</dbReference>
<evidence type="ECO:0000256" key="13">
    <source>
        <dbReference type="SAM" id="Phobius"/>
    </source>
</evidence>
<keyword evidence="10" id="KW-0407">Ion channel</keyword>
<keyword evidence="16" id="KW-1185">Reference proteome</keyword>
<evidence type="ECO:0000256" key="11">
    <source>
        <dbReference type="ARBA" id="ARBA00034099"/>
    </source>
</evidence>
<dbReference type="InterPro" id="IPR038050">
    <property type="entry name" value="Neuro_actylchol_rec"/>
</dbReference>
<keyword evidence="8 15" id="KW-0675">Receptor</keyword>
<evidence type="ECO:0000256" key="2">
    <source>
        <dbReference type="ARBA" id="ARBA00022475"/>
    </source>
</evidence>
<dbReference type="Proteomes" id="UP001228049">
    <property type="component" value="Unassembled WGS sequence"/>
</dbReference>
<dbReference type="InterPro" id="IPR036719">
    <property type="entry name" value="Neuro-gated_channel_TM_sf"/>
</dbReference>
<comment type="caution">
    <text evidence="15">The sequence shown here is derived from an EMBL/GenBank/DDBJ whole genome shotgun (WGS) entry which is preliminary data.</text>
</comment>
<feature type="compositionally biased region" description="Polar residues" evidence="12">
    <location>
        <begin position="194"/>
        <end position="205"/>
    </location>
</feature>
<dbReference type="PRINTS" id="PR00254">
    <property type="entry name" value="NICOTINICR"/>
</dbReference>
<feature type="transmembrane region" description="Helical" evidence="13">
    <location>
        <begin position="334"/>
        <end position="357"/>
    </location>
</feature>
<evidence type="ECO:0000256" key="8">
    <source>
        <dbReference type="ARBA" id="ARBA00023170"/>
    </source>
</evidence>
<evidence type="ECO:0000313" key="15">
    <source>
        <dbReference type="EMBL" id="KAK1886427.1"/>
    </source>
</evidence>
<keyword evidence="4 13" id="KW-1133">Transmembrane helix</keyword>
<dbReference type="GO" id="GO:0022848">
    <property type="term" value="F:acetylcholine-gated monoatomic cation-selective channel activity"/>
    <property type="evidence" value="ECO:0007669"/>
    <property type="project" value="InterPro"/>
</dbReference>
<keyword evidence="3 13" id="KW-0812">Transmembrane</keyword>
<sequence>MRRTNNAGCHGGQYQRKLYNDLLVNYNRLERPVQNDSAAIVVELGLTLLQIIDVDEKNQVMITNAWLQMYWTDIYLSWNPDNYPGVQNLRFPSNQVWVPDILLYNSADERFDATFHTNVLVNYSGSCQYIPPAQYFASTMMIVGLSVVMTVLVLQFHHHDPHGGKMPKLVRIVLLNWCAWFLRMKKPGEERKTAVSSSNPTNYKYSQPPPAPPHHTSTNSIPMSTIPGQAPTQSTTTNGNMNLYFGYHTTGTENPTFPPSTDSGMVLCGGHPNGSSLQETHSEPLQTLLPEQVPQISRILDEVQYIARRFREQDEGLAICSEWKFAAAVVDRMCLVAFSLFSIICTFTILMSAPNFIEAVSKDFA</sequence>
<evidence type="ECO:0000313" key="16">
    <source>
        <dbReference type="Proteomes" id="UP001228049"/>
    </source>
</evidence>
<feature type="domain" description="Neurotransmitter-gated ion-channel ligand-binding" evidence="14">
    <location>
        <begin position="16"/>
        <end position="138"/>
    </location>
</feature>
<keyword evidence="6" id="KW-0406">Ion transport</keyword>
<dbReference type="Gene3D" id="1.20.58.390">
    <property type="entry name" value="Neurotransmitter-gated ion-channel transmembrane domain"/>
    <property type="match status" value="1"/>
</dbReference>
<dbReference type="InterPro" id="IPR006202">
    <property type="entry name" value="Neur_chan_lig-bd"/>
</dbReference>
<accession>A0AAD9BP85</accession>
<dbReference type="Gene3D" id="2.70.170.10">
    <property type="entry name" value="Neurotransmitter-gated ion-channel ligand-binding domain"/>
    <property type="match status" value="1"/>
</dbReference>
<dbReference type="GO" id="GO:0045211">
    <property type="term" value="C:postsynaptic membrane"/>
    <property type="evidence" value="ECO:0007669"/>
    <property type="project" value="InterPro"/>
</dbReference>
<comment type="subcellular location">
    <subcellularLocation>
        <location evidence="11">Synaptic cell membrane</location>
        <topology evidence="11">Multi-pass membrane protein</topology>
    </subcellularLocation>
</comment>
<gene>
    <name evidence="15" type="ORF">KUDE01_030142</name>
</gene>
<feature type="region of interest" description="Disordered" evidence="12">
    <location>
        <begin position="189"/>
        <end position="232"/>
    </location>
</feature>
<dbReference type="EMBL" id="JASDAP010000020">
    <property type="protein sequence ID" value="KAK1886427.1"/>
    <property type="molecule type" value="Genomic_DNA"/>
</dbReference>
<evidence type="ECO:0000256" key="4">
    <source>
        <dbReference type="ARBA" id="ARBA00022989"/>
    </source>
</evidence>
<dbReference type="PANTHER" id="PTHR18945">
    <property type="entry name" value="NEUROTRANSMITTER GATED ION CHANNEL"/>
    <property type="match status" value="1"/>
</dbReference>
<feature type="transmembrane region" description="Helical" evidence="13">
    <location>
        <begin position="135"/>
        <end position="154"/>
    </location>
</feature>
<dbReference type="SUPFAM" id="SSF63712">
    <property type="entry name" value="Nicotinic receptor ligand binding domain-like"/>
    <property type="match status" value="1"/>
</dbReference>
<feature type="transmembrane region" description="Helical" evidence="13">
    <location>
        <begin position="166"/>
        <end position="182"/>
    </location>
</feature>
<keyword evidence="7 13" id="KW-0472">Membrane</keyword>
<evidence type="ECO:0000256" key="3">
    <source>
        <dbReference type="ARBA" id="ARBA00022692"/>
    </source>
</evidence>
<evidence type="ECO:0000256" key="9">
    <source>
        <dbReference type="ARBA" id="ARBA00023286"/>
    </source>
</evidence>
<evidence type="ECO:0000256" key="6">
    <source>
        <dbReference type="ARBA" id="ARBA00023065"/>
    </source>
</evidence>
<evidence type="ECO:0000256" key="1">
    <source>
        <dbReference type="ARBA" id="ARBA00022448"/>
    </source>
</evidence>
<dbReference type="AlphaFoldDB" id="A0AAD9BP85"/>
<evidence type="ECO:0000256" key="12">
    <source>
        <dbReference type="SAM" id="MobiDB-lite"/>
    </source>
</evidence>
<dbReference type="FunFam" id="1.20.58.390:FF:000011">
    <property type="entry name" value="neuronal acetylcholine receptor subunit alpha-7"/>
    <property type="match status" value="1"/>
</dbReference>
<keyword evidence="2" id="KW-1003">Cell membrane</keyword>
<feature type="compositionally biased region" description="Polar residues" evidence="12">
    <location>
        <begin position="215"/>
        <end position="232"/>
    </location>
</feature>
<evidence type="ECO:0000256" key="5">
    <source>
        <dbReference type="ARBA" id="ARBA00023018"/>
    </source>
</evidence>
<keyword evidence="5" id="KW-0770">Synapse</keyword>
<keyword evidence="1" id="KW-0813">Transport</keyword>
<organism evidence="15 16">
    <name type="scientific">Dissostichus eleginoides</name>
    <name type="common">Patagonian toothfish</name>
    <name type="synonym">Dissostichus amissus</name>
    <dbReference type="NCBI Taxonomy" id="100907"/>
    <lineage>
        <taxon>Eukaryota</taxon>
        <taxon>Metazoa</taxon>
        <taxon>Chordata</taxon>
        <taxon>Craniata</taxon>
        <taxon>Vertebrata</taxon>
        <taxon>Euteleostomi</taxon>
        <taxon>Actinopterygii</taxon>
        <taxon>Neopterygii</taxon>
        <taxon>Teleostei</taxon>
        <taxon>Neoteleostei</taxon>
        <taxon>Acanthomorphata</taxon>
        <taxon>Eupercaria</taxon>
        <taxon>Perciformes</taxon>
        <taxon>Notothenioidei</taxon>
        <taxon>Nototheniidae</taxon>
        <taxon>Dissostichus</taxon>
    </lineage>
</organism>
<name>A0AAD9BP85_DISEL</name>